<dbReference type="InterPro" id="IPR020891">
    <property type="entry name" value="UPF0758_CS"/>
</dbReference>
<sequence length="234" mass="26303">MTTNQYTYKRVQDFRVEDRPREKLKNIGKEFLNNSELIAILLGSGIPSKSVLVLSSEILEFVQGDLTYLSRLQIEDFQKFKGIGVAKAIQLAACFELGKRIASFEAKNTLTKIQSSADAFQLFRPIFQELNHEEFWVLYLNRASRVLKIEKLSQGGVAGTLVDLKLLFKAAVNYLASSIIVVHNHPSGNLIPSQADKQLTEKINEAGKNLDVKLIDHLIVGDNKYLSFVDEGFL</sequence>
<keyword evidence="3" id="KW-0378">Hydrolase</keyword>
<evidence type="ECO:0000256" key="2">
    <source>
        <dbReference type="ARBA" id="ARBA00022723"/>
    </source>
</evidence>
<dbReference type="PROSITE" id="PS50249">
    <property type="entry name" value="MPN"/>
    <property type="match status" value="1"/>
</dbReference>
<keyword evidence="5" id="KW-0482">Metalloprotease</keyword>
<comment type="similarity">
    <text evidence="6">Belongs to the UPF0758 family.</text>
</comment>
<dbReference type="CDD" id="cd08071">
    <property type="entry name" value="MPN_DUF2466"/>
    <property type="match status" value="1"/>
</dbReference>
<dbReference type="NCBIfam" id="TIGR00608">
    <property type="entry name" value="radc"/>
    <property type="match status" value="1"/>
</dbReference>
<dbReference type="Pfam" id="PF20582">
    <property type="entry name" value="UPF0758_N"/>
    <property type="match status" value="1"/>
</dbReference>
<evidence type="ECO:0000256" key="6">
    <source>
        <dbReference type="RuleBase" id="RU003797"/>
    </source>
</evidence>
<dbReference type="PANTHER" id="PTHR30471">
    <property type="entry name" value="DNA REPAIR PROTEIN RADC"/>
    <property type="match status" value="1"/>
</dbReference>
<dbReference type="InterPro" id="IPR001405">
    <property type="entry name" value="UPF0758"/>
</dbReference>
<dbReference type="AlphaFoldDB" id="A0A437PX54"/>
<name>A0A437PX54_9BACT</name>
<dbReference type="InterPro" id="IPR025657">
    <property type="entry name" value="RadC_JAB"/>
</dbReference>
<evidence type="ECO:0000313" key="8">
    <source>
        <dbReference type="EMBL" id="RVU26832.1"/>
    </source>
</evidence>
<dbReference type="GO" id="GO:0006508">
    <property type="term" value="P:proteolysis"/>
    <property type="evidence" value="ECO:0007669"/>
    <property type="project" value="UniProtKB-KW"/>
</dbReference>
<evidence type="ECO:0000259" key="7">
    <source>
        <dbReference type="PROSITE" id="PS50249"/>
    </source>
</evidence>
<evidence type="ECO:0000256" key="1">
    <source>
        <dbReference type="ARBA" id="ARBA00022670"/>
    </source>
</evidence>
<dbReference type="OrthoDB" id="9804482at2"/>
<dbReference type="RefSeq" id="WP_127802383.1">
    <property type="nucleotide sequence ID" value="NZ_SACY01000001.1"/>
</dbReference>
<dbReference type="NCBIfam" id="NF000642">
    <property type="entry name" value="PRK00024.1"/>
    <property type="match status" value="1"/>
</dbReference>
<evidence type="ECO:0000256" key="3">
    <source>
        <dbReference type="ARBA" id="ARBA00022801"/>
    </source>
</evidence>
<dbReference type="Proteomes" id="UP000282832">
    <property type="component" value="Unassembled WGS sequence"/>
</dbReference>
<keyword evidence="1" id="KW-0645">Protease</keyword>
<feature type="domain" description="MPN" evidence="7">
    <location>
        <begin position="112"/>
        <end position="234"/>
    </location>
</feature>
<dbReference type="EMBL" id="SACY01000001">
    <property type="protein sequence ID" value="RVU26832.1"/>
    <property type="molecule type" value="Genomic_DNA"/>
</dbReference>
<keyword evidence="2" id="KW-0479">Metal-binding</keyword>
<keyword evidence="9" id="KW-1185">Reference proteome</keyword>
<dbReference type="PROSITE" id="PS01302">
    <property type="entry name" value="UPF0758"/>
    <property type="match status" value="1"/>
</dbReference>
<dbReference type="GO" id="GO:0046872">
    <property type="term" value="F:metal ion binding"/>
    <property type="evidence" value="ECO:0007669"/>
    <property type="project" value="UniProtKB-KW"/>
</dbReference>
<dbReference type="GO" id="GO:0008237">
    <property type="term" value="F:metallopeptidase activity"/>
    <property type="evidence" value="ECO:0007669"/>
    <property type="project" value="UniProtKB-KW"/>
</dbReference>
<dbReference type="Pfam" id="PF04002">
    <property type="entry name" value="RadC"/>
    <property type="match status" value="1"/>
</dbReference>
<evidence type="ECO:0000256" key="5">
    <source>
        <dbReference type="ARBA" id="ARBA00023049"/>
    </source>
</evidence>
<dbReference type="InterPro" id="IPR037518">
    <property type="entry name" value="MPN"/>
</dbReference>
<gene>
    <name evidence="8" type="primary">radC</name>
    <name evidence="8" type="ORF">EOJ36_02220</name>
</gene>
<dbReference type="PANTHER" id="PTHR30471:SF3">
    <property type="entry name" value="UPF0758 PROTEIN YEES-RELATED"/>
    <property type="match status" value="1"/>
</dbReference>
<comment type="caution">
    <text evidence="8">The sequence shown here is derived from an EMBL/GenBank/DDBJ whole genome shotgun (WGS) entry which is preliminary data.</text>
</comment>
<accession>A0A437PX54</accession>
<protein>
    <submittedName>
        <fullName evidence="8">DNA repair protein RadC</fullName>
    </submittedName>
</protein>
<keyword evidence="4" id="KW-0862">Zinc</keyword>
<proteinExistence type="inferred from homology"/>
<evidence type="ECO:0000256" key="4">
    <source>
        <dbReference type="ARBA" id="ARBA00022833"/>
    </source>
</evidence>
<dbReference type="Gene3D" id="3.40.140.10">
    <property type="entry name" value="Cytidine Deaminase, domain 2"/>
    <property type="match status" value="1"/>
</dbReference>
<reference evidence="8 9" key="1">
    <citation type="submission" date="2019-01" db="EMBL/GenBank/DDBJ databases">
        <authorList>
            <person name="Chen W.-M."/>
        </authorList>
    </citation>
    <scope>NUCLEOTIDE SEQUENCE [LARGE SCALE GENOMIC DNA]</scope>
    <source>
        <strain evidence="8 9">FSY-15</strain>
    </source>
</reference>
<dbReference type="InterPro" id="IPR046778">
    <property type="entry name" value="UPF0758_N"/>
</dbReference>
<organism evidence="8 9">
    <name type="scientific">Sandaracinomonas limnophila</name>
    <dbReference type="NCBI Taxonomy" id="1862386"/>
    <lineage>
        <taxon>Bacteria</taxon>
        <taxon>Pseudomonadati</taxon>
        <taxon>Bacteroidota</taxon>
        <taxon>Cytophagia</taxon>
        <taxon>Cytophagales</taxon>
        <taxon>Flectobacillaceae</taxon>
        <taxon>Sandaracinomonas</taxon>
    </lineage>
</organism>
<evidence type="ECO:0000313" key="9">
    <source>
        <dbReference type="Proteomes" id="UP000282832"/>
    </source>
</evidence>